<organism evidence="12 13">
    <name type="scientific">Zopfia rhizophila CBS 207.26</name>
    <dbReference type="NCBI Taxonomy" id="1314779"/>
    <lineage>
        <taxon>Eukaryota</taxon>
        <taxon>Fungi</taxon>
        <taxon>Dikarya</taxon>
        <taxon>Ascomycota</taxon>
        <taxon>Pezizomycotina</taxon>
        <taxon>Dothideomycetes</taxon>
        <taxon>Dothideomycetes incertae sedis</taxon>
        <taxon>Zopfiaceae</taxon>
        <taxon>Zopfia</taxon>
    </lineage>
</organism>
<keyword evidence="12" id="KW-0808">Transferase</keyword>
<evidence type="ECO:0000256" key="7">
    <source>
        <dbReference type="ARBA" id="ARBA00023146"/>
    </source>
</evidence>
<protein>
    <recommendedName>
        <fullName evidence="2">arginine--tRNA ligase</fullName>
        <ecNumber evidence="2">6.1.1.19</ecNumber>
    </recommendedName>
</protein>
<dbReference type="GO" id="GO:0004814">
    <property type="term" value="F:arginine-tRNA ligase activity"/>
    <property type="evidence" value="ECO:0007669"/>
    <property type="project" value="UniProtKB-EC"/>
</dbReference>
<dbReference type="EC" id="6.1.1.19" evidence="2"/>
<dbReference type="Gene3D" id="3.30.1360.70">
    <property type="entry name" value="Arginyl tRNA synthetase N-terminal domain"/>
    <property type="match status" value="1"/>
</dbReference>
<evidence type="ECO:0000256" key="5">
    <source>
        <dbReference type="ARBA" id="ARBA00022840"/>
    </source>
</evidence>
<keyword evidence="10" id="KW-0732">Signal</keyword>
<evidence type="ECO:0000256" key="10">
    <source>
        <dbReference type="SAM" id="SignalP"/>
    </source>
</evidence>
<gene>
    <name evidence="12" type="ORF">K469DRAFT_728071</name>
</gene>
<dbReference type="InterPro" id="IPR036695">
    <property type="entry name" value="Arg-tRNA-synth_N_sf"/>
</dbReference>
<dbReference type="InterPro" id="IPR001278">
    <property type="entry name" value="Arg-tRNA-ligase"/>
</dbReference>
<keyword evidence="7 9" id="KW-0030">Aminoacyl-tRNA synthetase</keyword>
<dbReference type="InterPro" id="IPR014729">
    <property type="entry name" value="Rossmann-like_a/b/a_fold"/>
</dbReference>
<dbReference type="SMART" id="SM00836">
    <property type="entry name" value="DALR_1"/>
    <property type="match status" value="1"/>
</dbReference>
<feature type="chain" id="PRO_5025541621" description="arginine--tRNA ligase" evidence="10">
    <location>
        <begin position="22"/>
        <end position="587"/>
    </location>
</feature>
<dbReference type="InterPro" id="IPR035684">
    <property type="entry name" value="ArgRS_core"/>
</dbReference>
<dbReference type="GO" id="GO:0016740">
    <property type="term" value="F:transferase activity"/>
    <property type="evidence" value="ECO:0007669"/>
    <property type="project" value="UniProtKB-KW"/>
</dbReference>
<dbReference type="SUPFAM" id="SSF52374">
    <property type="entry name" value="Nucleotidylyl transferase"/>
    <property type="match status" value="1"/>
</dbReference>
<dbReference type="Pfam" id="PF00750">
    <property type="entry name" value="tRNA-synt_1d"/>
    <property type="match status" value="1"/>
</dbReference>
<dbReference type="GO" id="GO:0006420">
    <property type="term" value="P:arginyl-tRNA aminoacylation"/>
    <property type="evidence" value="ECO:0007669"/>
    <property type="project" value="InterPro"/>
</dbReference>
<comment type="similarity">
    <text evidence="1 9">Belongs to the class-I aminoacyl-tRNA synthetase family.</text>
</comment>
<reference evidence="12" key="1">
    <citation type="journal article" date="2020" name="Stud. Mycol.">
        <title>101 Dothideomycetes genomes: a test case for predicting lifestyles and emergence of pathogens.</title>
        <authorList>
            <person name="Haridas S."/>
            <person name="Albert R."/>
            <person name="Binder M."/>
            <person name="Bloem J."/>
            <person name="Labutti K."/>
            <person name="Salamov A."/>
            <person name="Andreopoulos B."/>
            <person name="Baker S."/>
            <person name="Barry K."/>
            <person name="Bills G."/>
            <person name="Bluhm B."/>
            <person name="Cannon C."/>
            <person name="Castanera R."/>
            <person name="Culley D."/>
            <person name="Daum C."/>
            <person name="Ezra D."/>
            <person name="Gonzalez J."/>
            <person name="Henrissat B."/>
            <person name="Kuo A."/>
            <person name="Liang C."/>
            <person name="Lipzen A."/>
            <person name="Lutzoni F."/>
            <person name="Magnuson J."/>
            <person name="Mondo S."/>
            <person name="Nolan M."/>
            <person name="Ohm R."/>
            <person name="Pangilinan J."/>
            <person name="Park H.-J."/>
            <person name="Ramirez L."/>
            <person name="Alfaro M."/>
            <person name="Sun H."/>
            <person name="Tritt A."/>
            <person name="Yoshinaga Y."/>
            <person name="Zwiers L.-H."/>
            <person name="Turgeon B."/>
            <person name="Goodwin S."/>
            <person name="Spatafora J."/>
            <person name="Crous P."/>
            <person name="Grigoriev I."/>
        </authorList>
    </citation>
    <scope>NUCLEOTIDE SEQUENCE</scope>
    <source>
        <strain evidence="12">CBS 207.26</strain>
    </source>
</reference>
<dbReference type="FunFam" id="1.10.730.10:FF:000006">
    <property type="entry name" value="Arginyl-tRNA synthetase 2, mitochondrial"/>
    <property type="match status" value="1"/>
</dbReference>
<evidence type="ECO:0000256" key="1">
    <source>
        <dbReference type="ARBA" id="ARBA00005594"/>
    </source>
</evidence>
<evidence type="ECO:0000256" key="3">
    <source>
        <dbReference type="ARBA" id="ARBA00022598"/>
    </source>
</evidence>
<evidence type="ECO:0000256" key="8">
    <source>
        <dbReference type="ARBA" id="ARBA00049339"/>
    </source>
</evidence>
<dbReference type="Gene3D" id="3.40.50.620">
    <property type="entry name" value="HUPs"/>
    <property type="match status" value="2"/>
</dbReference>
<keyword evidence="13" id="KW-1185">Reference proteome</keyword>
<dbReference type="InterPro" id="IPR009080">
    <property type="entry name" value="tRNAsynth_Ia_anticodon-bd"/>
</dbReference>
<dbReference type="GO" id="GO:0032543">
    <property type="term" value="P:mitochondrial translation"/>
    <property type="evidence" value="ECO:0007669"/>
    <property type="project" value="TreeGrafter"/>
</dbReference>
<dbReference type="PANTHER" id="PTHR11956">
    <property type="entry name" value="ARGINYL-TRNA SYNTHETASE"/>
    <property type="match status" value="1"/>
</dbReference>
<dbReference type="PANTHER" id="PTHR11956:SF11">
    <property type="entry name" value="ARGININE--TRNA LIGASE, MITOCHONDRIAL-RELATED"/>
    <property type="match status" value="1"/>
</dbReference>
<feature type="signal peptide" evidence="10">
    <location>
        <begin position="1"/>
        <end position="21"/>
    </location>
</feature>
<proteinExistence type="inferred from homology"/>
<dbReference type="Gene3D" id="1.10.730.10">
    <property type="entry name" value="Isoleucyl-tRNA Synthetase, Domain 1"/>
    <property type="match status" value="1"/>
</dbReference>
<keyword evidence="6 9" id="KW-0648">Protein biosynthesis</keyword>
<sequence length="587" mass="66431">MVQSLLSLLGLSYSFLKFEDAFPYYNPPDTVRCAIAEELAQISGVDKSSISTGLAFANTLDKGDLMLAVPRLRIKRKKPQELVEERAAKFPSSRLLAQPVAFNINLAFRYNPSSAAALVLPKIFELGSEYGFNPLRGVRKIADPSAGRKKVIVEFSSPKIAKEFHGNGWGVVRMNYLGDWGRHYGLLAIGWKRYGNGERFRENPIGHLYDVYVKNSADFKLEEEADKAAKKAGADQSELQKLENQGLYREAKAYFKSMEEGDEEALALWRQFRELSIERYKQSYAISTSISRITAGNPREAYLSDTMEQRPSTSKKHGDEKLVLAILRNRNGTFNYLLRDLGAAIQREQTYHFDKMIYVLMREQNVHLRRPFKILELMGGKYADMAKNMQHVTFGEGMSTRKGAVKFLGDVLADVSDAMHDIMRRNETKYSHISDPEKVADTLGIAAMMVQDVFGKRINNYPFQLERMTSFEGDTRPYLQYAHARELMGVDYSLLQEKLAVDLVRLMALYPDIVTQTLRTLEPCTILTYLFRLTHQLSSAYDVVKVVGAQGGRPVTVARAALYAAAQRVLSNRMKLLGLSPVERFVT</sequence>
<dbReference type="Pfam" id="PF05746">
    <property type="entry name" value="DALR_1"/>
    <property type="match status" value="1"/>
</dbReference>
<comment type="catalytic activity">
    <reaction evidence="8">
        <text>tRNA(Arg) + L-arginine + ATP = L-arginyl-tRNA(Arg) + AMP + diphosphate</text>
        <dbReference type="Rhea" id="RHEA:20301"/>
        <dbReference type="Rhea" id="RHEA-COMP:9658"/>
        <dbReference type="Rhea" id="RHEA-COMP:9673"/>
        <dbReference type="ChEBI" id="CHEBI:30616"/>
        <dbReference type="ChEBI" id="CHEBI:32682"/>
        <dbReference type="ChEBI" id="CHEBI:33019"/>
        <dbReference type="ChEBI" id="CHEBI:78442"/>
        <dbReference type="ChEBI" id="CHEBI:78513"/>
        <dbReference type="ChEBI" id="CHEBI:456215"/>
        <dbReference type="EC" id="6.1.1.19"/>
    </reaction>
</comment>
<dbReference type="AlphaFoldDB" id="A0A6A6DWX1"/>
<dbReference type="SUPFAM" id="SSF47323">
    <property type="entry name" value="Anticodon-binding domain of a subclass of class I aminoacyl-tRNA synthetases"/>
    <property type="match status" value="1"/>
</dbReference>
<name>A0A6A6DWX1_9PEZI</name>
<evidence type="ECO:0000313" key="13">
    <source>
        <dbReference type="Proteomes" id="UP000800200"/>
    </source>
</evidence>
<keyword evidence="5 9" id="KW-0067">ATP-binding</keyword>
<evidence type="ECO:0000313" key="12">
    <source>
        <dbReference type="EMBL" id="KAF2183275.1"/>
    </source>
</evidence>
<dbReference type="GO" id="GO:0005524">
    <property type="term" value="F:ATP binding"/>
    <property type="evidence" value="ECO:0007669"/>
    <property type="project" value="UniProtKB-KW"/>
</dbReference>
<dbReference type="OrthoDB" id="68056at2759"/>
<dbReference type="GO" id="GO:0005739">
    <property type="term" value="C:mitochondrion"/>
    <property type="evidence" value="ECO:0007669"/>
    <property type="project" value="TreeGrafter"/>
</dbReference>
<dbReference type="InterPro" id="IPR008909">
    <property type="entry name" value="DALR_anticod-bd"/>
</dbReference>
<dbReference type="EMBL" id="ML994643">
    <property type="protein sequence ID" value="KAF2183275.1"/>
    <property type="molecule type" value="Genomic_DNA"/>
</dbReference>
<evidence type="ECO:0000256" key="9">
    <source>
        <dbReference type="RuleBase" id="RU363038"/>
    </source>
</evidence>
<keyword evidence="3 9" id="KW-0436">Ligase</keyword>
<accession>A0A6A6DWX1</accession>
<dbReference type="Proteomes" id="UP000800200">
    <property type="component" value="Unassembled WGS sequence"/>
</dbReference>
<evidence type="ECO:0000256" key="6">
    <source>
        <dbReference type="ARBA" id="ARBA00022917"/>
    </source>
</evidence>
<evidence type="ECO:0000256" key="2">
    <source>
        <dbReference type="ARBA" id="ARBA00012837"/>
    </source>
</evidence>
<dbReference type="PRINTS" id="PR01038">
    <property type="entry name" value="TRNASYNTHARG"/>
</dbReference>
<feature type="domain" description="DALR anticodon binding" evidence="11">
    <location>
        <begin position="479"/>
        <end position="585"/>
    </location>
</feature>
<keyword evidence="4 9" id="KW-0547">Nucleotide-binding</keyword>
<dbReference type="SUPFAM" id="SSF55190">
    <property type="entry name" value="Arginyl-tRNA synthetase (ArgRS), N-terminal 'additional' domain"/>
    <property type="match status" value="1"/>
</dbReference>
<evidence type="ECO:0000259" key="11">
    <source>
        <dbReference type="SMART" id="SM00836"/>
    </source>
</evidence>
<evidence type="ECO:0000256" key="4">
    <source>
        <dbReference type="ARBA" id="ARBA00022741"/>
    </source>
</evidence>